<evidence type="ECO:0000259" key="14">
    <source>
        <dbReference type="PROSITE" id="PS50885"/>
    </source>
</evidence>
<dbReference type="Gene3D" id="3.30.565.10">
    <property type="entry name" value="Histidine kinase-like ATPase, C-terminal domain"/>
    <property type="match status" value="1"/>
</dbReference>
<evidence type="ECO:0000313" key="16">
    <source>
        <dbReference type="Proteomes" id="UP001575652"/>
    </source>
</evidence>
<evidence type="ECO:0000256" key="7">
    <source>
        <dbReference type="ARBA" id="ARBA00022777"/>
    </source>
</evidence>
<dbReference type="Gene3D" id="1.10.287.130">
    <property type="match status" value="1"/>
</dbReference>
<evidence type="ECO:0000256" key="5">
    <source>
        <dbReference type="ARBA" id="ARBA00022679"/>
    </source>
</evidence>
<feature type="transmembrane region" description="Helical" evidence="12">
    <location>
        <begin position="32"/>
        <end position="52"/>
    </location>
</feature>
<dbReference type="InterPro" id="IPR004358">
    <property type="entry name" value="Sig_transdc_His_kin-like_C"/>
</dbReference>
<evidence type="ECO:0000256" key="10">
    <source>
        <dbReference type="ARBA" id="ARBA00023136"/>
    </source>
</evidence>
<dbReference type="PROSITE" id="PS50109">
    <property type="entry name" value="HIS_KIN"/>
    <property type="match status" value="1"/>
</dbReference>
<dbReference type="Pfam" id="PF02518">
    <property type="entry name" value="HATPase_c"/>
    <property type="match status" value="1"/>
</dbReference>
<dbReference type="SMART" id="SM00387">
    <property type="entry name" value="HATPase_c"/>
    <property type="match status" value="1"/>
</dbReference>
<dbReference type="SUPFAM" id="SSF55874">
    <property type="entry name" value="ATPase domain of HSP90 chaperone/DNA topoisomerase II/histidine kinase"/>
    <property type="match status" value="1"/>
</dbReference>
<comment type="caution">
    <text evidence="15">The sequence shown here is derived from an EMBL/GenBank/DDBJ whole genome shotgun (WGS) entry which is preliminary data.</text>
</comment>
<dbReference type="Proteomes" id="UP001575652">
    <property type="component" value="Unassembled WGS sequence"/>
</dbReference>
<dbReference type="Gene3D" id="6.10.340.10">
    <property type="match status" value="1"/>
</dbReference>
<dbReference type="PANTHER" id="PTHR45436:SF5">
    <property type="entry name" value="SENSOR HISTIDINE KINASE TRCS"/>
    <property type="match status" value="1"/>
</dbReference>
<gene>
    <name evidence="15" type="ORF">ACETWP_07845</name>
</gene>
<dbReference type="InterPro" id="IPR003594">
    <property type="entry name" value="HATPase_dom"/>
</dbReference>
<feature type="compositionally biased region" description="Low complexity" evidence="11">
    <location>
        <begin position="497"/>
        <end position="508"/>
    </location>
</feature>
<dbReference type="Pfam" id="PF00512">
    <property type="entry name" value="HisKA"/>
    <property type="match status" value="1"/>
</dbReference>
<dbReference type="CDD" id="cd06225">
    <property type="entry name" value="HAMP"/>
    <property type="match status" value="1"/>
</dbReference>
<dbReference type="PANTHER" id="PTHR45436">
    <property type="entry name" value="SENSOR HISTIDINE KINASE YKOH"/>
    <property type="match status" value="1"/>
</dbReference>
<reference evidence="15 16" key="1">
    <citation type="submission" date="2024-09" db="EMBL/GenBank/DDBJ databases">
        <authorList>
            <person name="Salinas-Garcia M.A."/>
            <person name="Prieme A."/>
        </authorList>
    </citation>
    <scope>NUCLEOTIDE SEQUENCE [LARGE SCALE GENOMIC DNA]</scope>
    <source>
        <strain evidence="15 16">DSM 21081</strain>
    </source>
</reference>
<feature type="domain" description="Histidine kinase" evidence="13">
    <location>
        <begin position="281"/>
        <end position="495"/>
    </location>
</feature>
<dbReference type="InterPro" id="IPR036890">
    <property type="entry name" value="HATPase_C_sf"/>
</dbReference>
<evidence type="ECO:0000313" key="15">
    <source>
        <dbReference type="EMBL" id="MFB0834497.1"/>
    </source>
</evidence>
<keyword evidence="6 12" id="KW-0812">Transmembrane</keyword>
<keyword evidence="10 12" id="KW-0472">Membrane</keyword>
<dbReference type="InterPro" id="IPR005467">
    <property type="entry name" value="His_kinase_dom"/>
</dbReference>
<evidence type="ECO:0000256" key="11">
    <source>
        <dbReference type="SAM" id="MobiDB-lite"/>
    </source>
</evidence>
<evidence type="ECO:0000256" key="3">
    <source>
        <dbReference type="ARBA" id="ARBA00012438"/>
    </source>
</evidence>
<accession>A0ABV4UM89</accession>
<dbReference type="PRINTS" id="PR00344">
    <property type="entry name" value="BCTRLSENSOR"/>
</dbReference>
<proteinExistence type="predicted"/>
<keyword evidence="16" id="KW-1185">Reference proteome</keyword>
<evidence type="ECO:0000256" key="12">
    <source>
        <dbReference type="SAM" id="Phobius"/>
    </source>
</evidence>
<dbReference type="RefSeq" id="WP_373971673.1">
    <property type="nucleotide sequence ID" value="NZ_JBHDLJ010000005.1"/>
</dbReference>
<dbReference type="GO" id="GO:0016301">
    <property type="term" value="F:kinase activity"/>
    <property type="evidence" value="ECO:0007669"/>
    <property type="project" value="UniProtKB-KW"/>
</dbReference>
<evidence type="ECO:0000256" key="6">
    <source>
        <dbReference type="ARBA" id="ARBA00022692"/>
    </source>
</evidence>
<dbReference type="CDD" id="cd00082">
    <property type="entry name" value="HisKA"/>
    <property type="match status" value="1"/>
</dbReference>
<dbReference type="InterPro" id="IPR003660">
    <property type="entry name" value="HAMP_dom"/>
</dbReference>
<evidence type="ECO:0000256" key="8">
    <source>
        <dbReference type="ARBA" id="ARBA00022989"/>
    </source>
</evidence>
<comment type="catalytic activity">
    <reaction evidence="1">
        <text>ATP + protein L-histidine = ADP + protein N-phospho-L-histidine.</text>
        <dbReference type="EC" id="2.7.13.3"/>
    </reaction>
</comment>
<keyword evidence="5" id="KW-0808">Transferase</keyword>
<dbReference type="InterPro" id="IPR036097">
    <property type="entry name" value="HisK_dim/P_sf"/>
</dbReference>
<dbReference type="InterPro" id="IPR050428">
    <property type="entry name" value="TCS_sensor_his_kinase"/>
</dbReference>
<dbReference type="PROSITE" id="PS50885">
    <property type="entry name" value="HAMP"/>
    <property type="match status" value="1"/>
</dbReference>
<dbReference type="Pfam" id="PF00672">
    <property type="entry name" value="HAMP"/>
    <property type="match status" value="1"/>
</dbReference>
<keyword evidence="9" id="KW-0902">Two-component regulatory system</keyword>
<keyword evidence="8 12" id="KW-1133">Transmembrane helix</keyword>
<protein>
    <recommendedName>
        <fullName evidence="3">histidine kinase</fullName>
        <ecNumber evidence="3">2.7.13.3</ecNumber>
    </recommendedName>
</protein>
<dbReference type="SMART" id="SM00304">
    <property type="entry name" value="HAMP"/>
    <property type="match status" value="1"/>
</dbReference>
<organism evidence="15 16">
    <name type="scientific">Arthrobacter halodurans</name>
    <dbReference type="NCBI Taxonomy" id="516699"/>
    <lineage>
        <taxon>Bacteria</taxon>
        <taxon>Bacillati</taxon>
        <taxon>Actinomycetota</taxon>
        <taxon>Actinomycetes</taxon>
        <taxon>Micrococcales</taxon>
        <taxon>Micrococcaceae</taxon>
        <taxon>Arthrobacter</taxon>
    </lineage>
</organism>
<sequence length="520" mass="55388">MPEHTAITNPPPPAGTRRRVGAFTHWPLRSKLVAITLALLAVICLAIGVSVHRAMDQFLSTKLDEQLERAAGGALRSQRQFRVYEDTALVERGHGPPTLNARIRPEGMDRAGVFTPDGRVEDLTPADEEILEGLVAEGTAADRELSVGNYRLVAQSRERDGEVIVTGLPLADAEATLSSLTGTMSIASASGLAAAAVIGTVVIRRTLRPLEELSGIATRVAGLSLNEGEVATVERVPDGIAGARTEVGRLGHAFNRMLDNIDGAFSARHSSELRLRRFIADASHELRTPLTSIRGYADMIRLAEDLGPDGRASLSRVDAEARRMTSLVDDLLFLARLDENNPAAREDVDLTELVVESVDDVRVAAPNHRWILEVPDHPLTVRADPGQLRQVLINLLSNAHRHTGPGTTVTTSVRAAPDGDTLLSVADDGPGIPEDFIELVFSRFALADASRSDRSGTHGLGLAIAKGIVESHGGRISVRSTADGTTFTVRLPGRGDGPAADPDAAPGGSQEKHRSDIGTV</sequence>
<evidence type="ECO:0000256" key="1">
    <source>
        <dbReference type="ARBA" id="ARBA00000085"/>
    </source>
</evidence>
<dbReference type="SMART" id="SM00388">
    <property type="entry name" value="HisKA"/>
    <property type="match status" value="1"/>
</dbReference>
<feature type="domain" description="HAMP" evidence="14">
    <location>
        <begin position="204"/>
        <end position="266"/>
    </location>
</feature>
<dbReference type="EC" id="2.7.13.3" evidence="3"/>
<evidence type="ECO:0000256" key="9">
    <source>
        <dbReference type="ARBA" id="ARBA00023012"/>
    </source>
</evidence>
<keyword evidence="7 15" id="KW-0418">Kinase</keyword>
<dbReference type="EMBL" id="JBHDLJ010000005">
    <property type="protein sequence ID" value="MFB0834497.1"/>
    <property type="molecule type" value="Genomic_DNA"/>
</dbReference>
<dbReference type="SUPFAM" id="SSF47384">
    <property type="entry name" value="Homodimeric domain of signal transducing histidine kinase"/>
    <property type="match status" value="1"/>
</dbReference>
<dbReference type="InterPro" id="IPR003661">
    <property type="entry name" value="HisK_dim/P_dom"/>
</dbReference>
<dbReference type="CDD" id="cd00075">
    <property type="entry name" value="HATPase"/>
    <property type="match status" value="1"/>
</dbReference>
<feature type="compositionally biased region" description="Basic and acidic residues" evidence="11">
    <location>
        <begin position="510"/>
        <end position="520"/>
    </location>
</feature>
<feature type="region of interest" description="Disordered" evidence="11">
    <location>
        <begin position="486"/>
        <end position="520"/>
    </location>
</feature>
<keyword evidence="4" id="KW-0597">Phosphoprotein</keyword>
<evidence type="ECO:0000256" key="4">
    <source>
        <dbReference type="ARBA" id="ARBA00022553"/>
    </source>
</evidence>
<evidence type="ECO:0000256" key="2">
    <source>
        <dbReference type="ARBA" id="ARBA00004236"/>
    </source>
</evidence>
<evidence type="ECO:0000259" key="13">
    <source>
        <dbReference type="PROSITE" id="PS50109"/>
    </source>
</evidence>
<name>A0ABV4UM89_9MICC</name>
<comment type="subcellular location">
    <subcellularLocation>
        <location evidence="2">Cell membrane</location>
    </subcellularLocation>
</comment>